<dbReference type="eggNOG" id="COG0815">
    <property type="taxonomic scope" value="Bacteria"/>
</dbReference>
<dbReference type="GO" id="GO:0042158">
    <property type="term" value="P:lipoprotein biosynthetic process"/>
    <property type="evidence" value="ECO:0007669"/>
    <property type="project" value="UniProtKB-UniRule"/>
</dbReference>
<dbReference type="BioCyc" id="DPIE1322246:BN4_RS02760-MONOMER"/>
<dbReference type="AlphaFoldDB" id="M1WUR0"/>
<dbReference type="GO" id="GO:0005886">
    <property type="term" value="C:plasma membrane"/>
    <property type="evidence" value="ECO:0007669"/>
    <property type="project" value="UniProtKB-SubCell"/>
</dbReference>
<evidence type="ECO:0000256" key="4">
    <source>
        <dbReference type="ARBA" id="ARBA00022679"/>
    </source>
</evidence>
<comment type="pathway">
    <text evidence="9">Protein modification; lipoprotein biosynthesis (N-acyl transfer).</text>
</comment>
<reference evidence="11 12" key="1">
    <citation type="journal article" date="2013" name="PLoS ONE">
        <title>The first genomic and proteomic characterization of a deep-sea sulfate reducer: insights into the piezophilic lifestyle of Desulfovibrio piezophilus.</title>
        <authorList>
            <person name="Pradel N."/>
            <person name="Ji B."/>
            <person name="Gimenez G."/>
            <person name="Talla E."/>
            <person name="Lenoble P."/>
            <person name="Garel M."/>
            <person name="Tamburini C."/>
            <person name="Fourquet P."/>
            <person name="Lebrun R."/>
            <person name="Bertin P."/>
            <person name="Denis Y."/>
            <person name="Pophillat M."/>
            <person name="Barbe V."/>
            <person name="Ollivier B."/>
            <person name="Dolla A."/>
        </authorList>
    </citation>
    <scope>NUCLEOTIDE SEQUENCE [LARGE SCALE GENOMIC DNA]</scope>
    <source>
        <strain evidence="12">DSM 10523 / SB164P1</strain>
    </source>
</reference>
<proteinExistence type="inferred from homology"/>
<feature type="transmembrane region" description="Helical" evidence="9">
    <location>
        <begin position="50"/>
        <end position="68"/>
    </location>
</feature>
<evidence type="ECO:0000256" key="9">
    <source>
        <dbReference type="HAMAP-Rule" id="MF_01148"/>
    </source>
</evidence>
<reference evidence="12" key="2">
    <citation type="journal article" date="2013" name="Stand. Genomic Sci.">
        <title>Complete genome sequence of Desulfocapsa sulfexigens, a marine deltaproteobacterium specialized in disproportionating inorganic sulfur compounds.</title>
        <authorList>
            <person name="Finster K.W."/>
            <person name="Kjeldsen K.U."/>
            <person name="Kube M."/>
            <person name="Reinhardt R."/>
            <person name="Mussmann M."/>
            <person name="Amann R."/>
            <person name="Schreiber L."/>
        </authorList>
    </citation>
    <scope>NUCLEOTIDE SEQUENCE [LARGE SCALE GENOMIC DNA]</scope>
    <source>
        <strain evidence="12">DSM 10523 / SB164P1</strain>
    </source>
</reference>
<dbReference type="CDD" id="cd07571">
    <property type="entry name" value="ALP_N-acyl_transferase"/>
    <property type="match status" value="1"/>
</dbReference>
<dbReference type="SUPFAM" id="SSF56317">
    <property type="entry name" value="Carbon-nitrogen hydrolase"/>
    <property type="match status" value="1"/>
</dbReference>
<dbReference type="PANTHER" id="PTHR38686:SF1">
    <property type="entry name" value="APOLIPOPROTEIN N-ACYLTRANSFERASE"/>
    <property type="match status" value="1"/>
</dbReference>
<dbReference type="Pfam" id="PF00795">
    <property type="entry name" value="CN_hydrolase"/>
    <property type="match status" value="1"/>
</dbReference>
<keyword evidence="3 9" id="KW-1003">Cell membrane</keyword>
<dbReference type="InterPro" id="IPR036526">
    <property type="entry name" value="C-N_Hydrolase_sf"/>
</dbReference>
<dbReference type="PROSITE" id="PS50263">
    <property type="entry name" value="CN_HYDROLASE"/>
    <property type="match status" value="1"/>
</dbReference>
<keyword evidence="8 9" id="KW-0012">Acyltransferase</keyword>
<feature type="transmembrane region" description="Helical" evidence="9">
    <location>
        <begin position="116"/>
        <end position="139"/>
    </location>
</feature>
<keyword evidence="5 9" id="KW-0812">Transmembrane</keyword>
<feature type="transmembrane region" description="Helical" evidence="9">
    <location>
        <begin position="80"/>
        <end position="104"/>
    </location>
</feature>
<evidence type="ECO:0000256" key="7">
    <source>
        <dbReference type="ARBA" id="ARBA00023136"/>
    </source>
</evidence>
<dbReference type="EMBL" id="FO203427">
    <property type="protein sequence ID" value="CCH47773.1"/>
    <property type="molecule type" value="Genomic_DNA"/>
</dbReference>
<sequence length="505" mass="56163">MFLLVFLSALGAWIGFDNPLFHFPLAILLFPLGLAGIGLRATSWKSALKFSWMAGLLACIGCFYWMVIPVQSYGGLPWYLALPCPILLAAFLALYYSLFSLLIYHASRRADGLTVCITAGLSWASMEMLMGSMFSGFPWMNIASAFASWPIAIQGASILGAYGLSGLLAILSVAMLFSRTDSSTIILAIGISAIILLFGFFRLQTFSQDDPSYTLSIVQGNVDQGQKWDPKFQAETVQKYIKLSTDVVQKLSPQIVVWPETAMPFYLQDASPYQTALEKLAQTTKTNFIIGSPAYRVIDLKTRKYVLLNRAWLMDDMGLMMQSYDKEHLVPFGEYMPFANILPFDQLVQAAGNFVPGTQNKPIIVDGVALGMLICYEAIFTELAQHQVEQGATVLLNISNDAWFGNTSAPKQHFDLSIMRAVEQGRWLVRSTNNGISAFIDPLGRICSKSKQFQTQSLTQTVTPLTKNTVYHNNFSQISFGIYTLTTLVCLWLFIGVRKKDIIRN</sequence>
<comment type="subcellular location">
    <subcellularLocation>
        <location evidence="9">Cell inner membrane</location>
        <topology evidence="9">Multi-pass membrane protein</topology>
    </subcellularLocation>
    <subcellularLocation>
        <location evidence="1">Cell membrane</location>
        <topology evidence="1">Multi-pass membrane protein</topology>
    </subcellularLocation>
</comment>
<feature type="domain" description="CN hydrolase" evidence="10">
    <location>
        <begin position="218"/>
        <end position="464"/>
    </location>
</feature>
<evidence type="ECO:0000313" key="12">
    <source>
        <dbReference type="Proteomes" id="UP000011724"/>
    </source>
</evidence>
<accession>M1WUR0</accession>
<keyword evidence="11" id="KW-0449">Lipoprotein</keyword>
<dbReference type="PANTHER" id="PTHR38686">
    <property type="entry name" value="APOLIPOPROTEIN N-ACYLTRANSFERASE"/>
    <property type="match status" value="1"/>
</dbReference>
<dbReference type="OrthoDB" id="9804277at2"/>
<dbReference type="PATRIC" id="fig|879567.3.peg.556"/>
<dbReference type="Proteomes" id="UP000011724">
    <property type="component" value="Chromosome"/>
</dbReference>
<evidence type="ECO:0000313" key="11">
    <source>
        <dbReference type="EMBL" id="CCH47773.1"/>
    </source>
</evidence>
<feature type="transmembrane region" description="Helical" evidence="9">
    <location>
        <begin position="184"/>
        <end position="203"/>
    </location>
</feature>
<dbReference type="InterPro" id="IPR045378">
    <property type="entry name" value="LNT_N"/>
</dbReference>
<evidence type="ECO:0000256" key="6">
    <source>
        <dbReference type="ARBA" id="ARBA00022989"/>
    </source>
</evidence>
<feature type="transmembrane region" description="Helical" evidence="9">
    <location>
        <begin position="21"/>
        <end position="38"/>
    </location>
</feature>
<dbReference type="Gene3D" id="3.60.110.10">
    <property type="entry name" value="Carbon-nitrogen hydrolase"/>
    <property type="match status" value="1"/>
</dbReference>
<feature type="transmembrane region" description="Helical" evidence="9">
    <location>
        <begin position="478"/>
        <end position="497"/>
    </location>
</feature>
<organism evidence="11 12">
    <name type="scientific">Pseudodesulfovibrio piezophilus (strain DSM 21447 / JCM 15486 / C1TLV30)</name>
    <name type="common">Desulfovibrio piezophilus</name>
    <dbReference type="NCBI Taxonomy" id="1322246"/>
    <lineage>
        <taxon>Bacteria</taxon>
        <taxon>Pseudomonadati</taxon>
        <taxon>Thermodesulfobacteriota</taxon>
        <taxon>Desulfovibrionia</taxon>
        <taxon>Desulfovibrionales</taxon>
        <taxon>Desulfovibrionaceae</taxon>
    </lineage>
</organism>
<comment type="catalytic activity">
    <reaction evidence="9">
        <text>N-terminal S-1,2-diacyl-sn-glyceryl-L-cysteinyl-[lipoprotein] + a glycerophospholipid = N-acyl-S-1,2-diacyl-sn-glyceryl-L-cysteinyl-[lipoprotein] + a 2-acyl-sn-glycero-3-phospholipid + H(+)</text>
        <dbReference type="Rhea" id="RHEA:48228"/>
        <dbReference type="Rhea" id="RHEA-COMP:14681"/>
        <dbReference type="Rhea" id="RHEA-COMP:14684"/>
        <dbReference type="ChEBI" id="CHEBI:15378"/>
        <dbReference type="ChEBI" id="CHEBI:136912"/>
        <dbReference type="ChEBI" id="CHEBI:140656"/>
        <dbReference type="ChEBI" id="CHEBI:140657"/>
        <dbReference type="ChEBI" id="CHEBI:140660"/>
        <dbReference type="EC" id="2.3.1.269"/>
    </reaction>
</comment>
<evidence type="ECO:0000256" key="3">
    <source>
        <dbReference type="ARBA" id="ARBA00022475"/>
    </source>
</evidence>
<evidence type="ECO:0000256" key="5">
    <source>
        <dbReference type="ARBA" id="ARBA00022692"/>
    </source>
</evidence>
<dbReference type="KEGG" id="dpi:BN4_10535"/>
<evidence type="ECO:0000256" key="2">
    <source>
        <dbReference type="ARBA" id="ARBA00010065"/>
    </source>
</evidence>
<keyword evidence="6 9" id="KW-1133">Transmembrane helix</keyword>
<evidence type="ECO:0000259" key="10">
    <source>
        <dbReference type="PROSITE" id="PS50263"/>
    </source>
</evidence>
<dbReference type="InterPro" id="IPR003010">
    <property type="entry name" value="C-N_Hydrolase"/>
</dbReference>
<dbReference type="InterPro" id="IPR004563">
    <property type="entry name" value="Apolipo_AcylTrfase"/>
</dbReference>
<gene>
    <name evidence="9 11" type="primary">lnt</name>
    <name evidence="11" type="ordered locus">BN4_10535</name>
</gene>
<dbReference type="Pfam" id="PF20154">
    <property type="entry name" value="LNT_N"/>
    <property type="match status" value="1"/>
</dbReference>
<evidence type="ECO:0000256" key="8">
    <source>
        <dbReference type="ARBA" id="ARBA00023315"/>
    </source>
</evidence>
<keyword evidence="12" id="KW-1185">Reference proteome</keyword>
<keyword evidence="9" id="KW-0997">Cell inner membrane</keyword>
<dbReference type="EC" id="2.3.1.269" evidence="9"/>
<comment type="similarity">
    <text evidence="2 9">Belongs to the CN hydrolase family. Apolipoprotein N-acyltransferase subfamily.</text>
</comment>
<keyword evidence="4 9" id="KW-0808">Transferase</keyword>
<dbReference type="STRING" id="1322246.BN4_10535"/>
<dbReference type="UniPathway" id="UPA00666"/>
<comment type="function">
    <text evidence="9">Catalyzes the phospholipid dependent N-acylation of the N-terminal cysteine of apolipoprotein, the last step in lipoprotein maturation.</text>
</comment>
<dbReference type="GO" id="GO:0016410">
    <property type="term" value="F:N-acyltransferase activity"/>
    <property type="evidence" value="ECO:0007669"/>
    <property type="project" value="UniProtKB-UniRule"/>
</dbReference>
<dbReference type="NCBIfam" id="TIGR00546">
    <property type="entry name" value="lnt"/>
    <property type="match status" value="1"/>
</dbReference>
<name>M1WUR0_PSEP2</name>
<evidence type="ECO:0000256" key="1">
    <source>
        <dbReference type="ARBA" id="ARBA00004651"/>
    </source>
</evidence>
<dbReference type="RefSeq" id="WP_015413828.1">
    <property type="nucleotide sequence ID" value="NC_020409.1"/>
</dbReference>
<keyword evidence="7 9" id="KW-0472">Membrane</keyword>
<dbReference type="HAMAP" id="MF_01148">
    <property type="entry name" value="Lnt"/>
    <property type="match status" value="1"/>
</dbReference>
<dbReference type="HOGENOM" id="CLU_019563_1_2_7"/>
<feature type="transmembrane region" description="Helical" evidence="9">
    <location>
        <begin position="151"/>
        <end position="177"/>
    </location>
</feature>
<protein>
    <recommendedName>
        <fullName evidence="9">Apolipoprotein N-acyltransferase</fullName>
        <shortName evidence="9">ALP N-acyltransferase</shortName>
        <ecNumber evidence="9">2.3.1.269</ecNumber>
    </recommendedName>
</protein>